<evidence type="ECO:0000259" key="2">
    <source>
        <dbReference type="SMART" id="SM00974"/>
    </source>
</evidence>
<evidence type="ECO:0000313" key="3">
    <source>
        <dbReference type="EMBL" id="MBK1667594.1"/>
    </source>
</evidence>
<feature type="region of interest" description="Disordered" evidence="1">
    <location>
        <begin position="362"/>
        <end position="381"/>
    </location>
</feature>
<dbReference type="Proteomes" id="UP001296873">
    <property type="component" value="Unassembled WGS sequence"/>
</dbReference>
<dbReference type="Pfam" id="PF10544">
    <property type="entry name" value="T5orf172"/>
    <property type="match status" value="1"/>
</dbReference>
<evidence type="ECO:0000313" key="4">
    <source>
        <dbReference type="Proteomes" id="UP001296873"/>
    </source>
</evidence>
<name>A0ABS1DCH4_9PROT</name>
<accession>A0ABS1DCH4</accession>
<organism evidence="3 4">
    <name type="scientific">Rhodovibrio sodomensis</name>
    <dbReference type="NCBI Taxonomy" id="1088"/>
    <lineage>
        <taxon>Bacteria</taxon>
        <taxon>Pseudomonadati</taxon>
        <taxon>Pseudomonadota</taxon>
        <taxon>Alphaproteobacteria</taxon>
        <taxon>Rhodospirillales</taxon>
        <taxon>Rhodovibrionaceae</taxon>
        <taxon>Rhodovibrio</taxon>
    </lineage>
</organism>
<sequence>MLGCRALRGSTAGTGEGALRGVCALARGMVDVLPLFRFQMGSQNSYFPEARADRVVVKHLPIDFRTRYEAGEVGALRAEFRRIFQARFPHVAELLTEGWATRYINDALRFCDTERMRVITAYKSDLFWAETGSPPRTWKTVTEGEGEAQVTFELAARDLSPTWRNALPDGRRLVDALHPRARNSLGWNRAEIGQASQEYAAYLDAAIRGDSLQPWHSKPDWIEADAQEYRRPARPRTGTTLQDRILDYLDERKLEVSAIRNGDTAGLVYAITTEQHPEWIKIGYTIGESAEARRDTLQQGNPFNLKILHTEPSDVARFAERLAHEALQNERRGESEWFKITPQKAREAMWQGASATQTALKTLPETQSGEGQAGNKQSISA</sequence>
<protein>
    <recommendedName>
        <fullName evidence="2">Bacteriophage T5 Orf172 DNA-binding domain-containing protein</fullName>
    </recommendedName>
</protein>
<reference evidence="3 4" key="1">
    <citation type="journal article" date="2020" name="Microorganisms">
        <title>Osmotic Adaptation and Compatible Solute Biosynthesis of Phototrophic Bacteria as Revealed from Genome Analyses.</title>
        <authorList>
            <person name="Imhoff J.F."/>
            <person name="Rahn T."/>
            <person name="Kunzel S."/>
            <person name="Keller A."/>
            <person name="Neulinger S.C."/>
        </authorList>
    </citation>
    <scope>NUCLEOTIDE SEQUENCE [LARGE SCALE GENOMIC DNA]</scope>
    <source>
        <strain evidence="3 4">DSM 9895</strain>
    </source>
</reference>
<feature type="domain" description="Bacteriophage T5 Orf172 DNA-binding" evidence="2">
    <location>
        <begin position="274"/>
        <end position="352"/>
    </location>
</feature>
<keyword evidence="4" id="KW-1185">Reference proteome</keyword>
<proteinExistence type="predicted"/>
<evidence type="ECO:0000256" key="1">
    <source>
        <dbReference type="SAM" id="MobiDB-lite"/>
    </source>
</evidence>
<dbReference type="InterPro" id="IPR018306">
    <property type="entry name" value="Phage_T5_Orf172_DNA-bd"/>
</dbReference>
<dbReference type="SMART" id="SM00974">
    <property type="entry name" value="T5orf172"/>
    <property type="match status" value="1"/>
</dbReference>
<gene>
    <name evidence="3" type="ORF">CKO28_06050</name>
</gene>
<comment type="caution">
    <text evidence="3">The sequence shown here is derived from an EMBL/GenBank/DDBJ whole genome shotgun (WGS) entry which is preliminary data.</text>
</comment>
<dbReference type="EMBL" id="NRRL01000009">
    <property type="protein sequence ID" value="MBK1667594.1"/>
    <property type="molecule type" value="Genomic_DNA"/>
</dbReference>